<name>A0ABX8UP36_9BURK</name>
<gene>
    <name evidence="1" type="ORF">KZJ38_21450</name>
</gene>
<dbReference type="RefSeq" id="WP_219798135.1">
    <property type="nucleotide sequence ID" value="NZ_CP080095.1"/>
</dbReference>
<protein>
    <recommendedName>
        <fullName evidence="3">Phage tail-like protein</fullName>
    </recommendedName>
</protein>
<organism evidence="1 2">
    <name type="scientific">Paraburkholderia edwinii</name>
    <dbReference type="NCBI Taxonomy" id="2861782"/>
    <lineage>
        <taxon>Bacteria</taxon>
        <taxon>Pseudomonadati</taxon>
        <taxon>Pseudomonadota</taxon>
        <taxon>Betaproteobacteria</taxon>
        <taxon>Burkholderiales</taxon>
        <taxon>Burkholderiaceae</taxon>
        <taxon>Paraburkholderia</taxon>
    </lineage>
</organism>
<dbReference type="Proteomes" id="UP000826462">
    <property type="component" value="Chromosome 1"/>
</dbReference>
<evidence type="ECO:0000313" key="2">
    <source>
        <dbReference type="Proteomes" id="UP000826462"/>
    </source>
</evidence>
<dbReference type="EMBL" id="CP080095">
    <property type="protein sequence ID" value="QYD68754.1"/>
    <property type="molecule type" value="Genomic_DNA"/>
</dbReference>
<evidence type="ECO:0000313" key="1">
    <source>
        <dbReference type="EMBL" id="QYD68754.1"/>
    </source>
</evidence>
<keyword evidence="2" id="KW-1185">Reference proteome</keyword>
<evidence type="ECO:0008006" key="3">
    <source>
        <dbReference type="Google" id="ProtNLM"/>
    </source>
</evidence>
<reference evidence="1 2" key="1">
    <citation type="submission" date="2021-07" db="EMBL/GenBank/DDBJ databases">
        <title>Paraburkholderia edwinii protects Aspergillus sp. from phenazines by acting as a toxin sponge.</title>
        <authorList>
            <person name="Dahlstrom K.M."/>
            <person name="Newman D.K."/>
        </authorList>
    </citation>
    <scope>NUCLEOTIDE SEQUENCE [LARGE SCALE GENOMIC DNA]</scope>
    <source>
        <strain evidence="1 2">Pe01</strain>
    </source>
</reference>
<proteinExistence type="predicted"/>
<accession>A0ABX8UP36</accession>
<sequence>MLLTDATWAEFHPVRRALVQPYSAWRCVGWVNETTNFWVIPTGDLEEREGLPDGWFVSGGEALLNMAGQLDACKLAVYAIEMGRRGAGQLVEVTALWSELANPGIAVAFWYGIPGGKVRACNRTRAETDVHAGLVQEIAFGGCAKTTAAL</sequence>